<dbReference type="PANTHER" id="PTHR43712">
    <property type="entry name" value="PUTATIVE (AFU_ORTHOLOGUE AFUA_4G14580)-RELATED"/>
    <property type="match status" value="1"/>
</dbReference>
<accession>A0ABS3QUF4</accession>
<dbReference type="Pfam" id="PF00891">
    <property type="entry name" value="Methyltransf_2"/>
    <property type="match status" value="1"/>
</dbReference>
<organism evidence="6 7">
    <name type="scientific">Actinomadura nitritigenes</name>
    <dbReference type="NCBI Taxonomy" id="134602"/>
    <lineage>
        <taxon>Bacteria</taxon>
        <taxon>Bacillati</taxon>
        <taxon>Actinomycetota</taxon>
        <taxon>Actinomycetes</taxon>
        <taxon>Streptosporangiales</taxon>
        <taxon>Thermomonosporaceae</taxon>
        <taxon>Actinomadura</taxon>
    </lineage>
</organism>
<keyword evidence="3" id="KW-0949">S-adenosyl-L-methionine</keyword>
<comment type="caution">
    <text evidence="6">The sequence shown here is derived from an EMBL/GenBank/DDBJ whole genome shotgun (WGS) entry which is preliminary data.</text>
</comment>
<dbReference type="InterPro" id="IPR029063">
    <property type="entry name" value="SAM-dependent_MTases_sf"/>
</dbReference>
<dbReference type="PIRSF" id="PIRSF005739">
    <property type="entry name" value="O-mtase"/>
    <property type="match status" value="1"/>
</dbReference>
<dbReference type="EMBL" id="JAGEOK010000005">
    <property type="protein sequence ID" value="MBO2437614.1"/>
    <property type="molecule type" value="Genomic_DNA"/>
</dbReference>
<feature type="domain" description="O-methyltransferase C-terminal" evidence="4">
    <location>
        <begin position="115"/>
        <end position="317"/>
    </location>
</feature>
<dbReference type="PROSITE" id="PS51683">
    <property type="entry name" value="SAM_OMT_II"/>
    <property type="match status" value="1"/>
</dbReference>
<keyword evidence="1" id="KW-0489">Methyltransferase</keyword>
<gene>
    <name evidence="6" type="ORF">J4557_08800</name>
</gene>
<dbReference type="Proteomes" id="UP000666915">
    <property type="component" value="Unassembled WGS sequence"/>
</dbReference>
<dbReference type="PROSITE" id="PS00369">
    <property type="entry name" value="PTS_HPR_HIS"/>
    <property type="match status" value="1"/>
</dbReference>
<dbReference type="InterPro" id="IPR036388">
    <property type="entry name" value="WH-like_DNA-bd_sf"/>
</dbReference>
<dbReference type="InterPro" id="IPR001077">
    <property type="entry name" value="COMT_C"/>
</dbReference>
<dbReference type="InterPro" id="IPR016461">
    <property type="entry name" value="COMT-like"/>
</dbReference>
<dbReference type="SUPFAM" id="SSF53335">
    <property type="entry name" value="S-adenosyl-L-methionine-dependent methyltransferases"/>
    <property type="match status" value="1"/>
</dbReference>
<keyword evidence="2" id="KW-0808">Transferase</keyword>
<dbReference type="Gene3D" id="1.10.10.10">
    <property type="entry name" value="Winged helix-like DNA-binding domain superfamily/Winged helix DNA-binding domain"/>
    <property type="match status" value="1"/>
</dbReference>
<evidence type="ECO:0008006" key="8">
    <source>
        <dbReference type="Google" id="ProtNLM"/>
    </source>
</evidence>
<proteinExistence type="predicted"/>
<dbReference type="Gene3D" id="3.40.50.150">
    <property type="entry name" value="Vaccinia Virus protein VP39"/>
    <property type="match status" value="1"/>
</dbReference>
<feature type="domain" description="O-methyltransferase dimerisation" evidence="5">
    <location>
        <begin position="15"/>
        <end position="90"/>
    </location>
</feature>
<evidence type="ECO:0000313" key="6">
    <source>
        <dbReference type="EMBL" id="MBO2437614.1"/>
    </source>
</evidence>
<evidence type="ECO:0000256" key="2">
    <source>
        <dbReference type="ARBA" id="ARBA00022679"/>
    </source>
</evidence>
<reference evidence="6 7" key="1">
    <citation type="submission" date="2021-03" db="EMBL/GenBank/DDBJ databases">
        <authorList>
            <person name="Kanchanasin P."/>
            <person name="Saeng-In P."/>
            <person name="Phongsopitanun W."/>
            <person name="Yuki M."/>
            <person name="Kudo T."/>
            <person name="Ohkuma M."/>
            <person name="Tanasupawat S."/>
        </authorList>
    </citation>
    <scope>NUCLEOTIDE SEQUENCE [LARGE SCALE GENOMIC DNA]</scope>
    <source>
        <strain evidence="6 7">L46</strain>
    </source>
</reference>
<evidence type="ECO:0000313" key="7">
    <source>
        <dbReference type="Proteomes" id="UP000666915"/>
    </source>
</evidence>
<dbReference type="InterPro" id="IPR036390">
    <property type="entry name" value="WH_DNA-bd_sf"/>
</dbReference>
<protein>
    <recommendedName>
        <fullName evidence="8">Methyltransferase</fullName>
    </recommendedName>
</protein>
<keyword evidence="7" id="KW-1185">Reference proteome</keyword>
<dbReference type="InterPro" id="IPR001020">
    <property type="entry name" value="PTS_HPr_His_P_site"/>
</dbReference>
<name>A0ABS3QUF4_9ACTN</name>
<evidence type="ECO:0000256" key="1">
    <source>
        <dbReference type="ARBA" id="ARBA00022603"/>
    </source>
</evidence>
<evidence type="ECO:0000259" key="5">
    <source>
        <dbReference type="Pfam" id="PF08100"/>
    </source>
</evidence>
<evidence type="ECO:0000259" key="4">
    <source>
        <dbReference type="Pfam" id="PF00891"/>
    </source>
</evidence>
<dbReference type="SUPFAM" id="SSF46785">
    <property type="entry name" value="Winged helix' DNA-binding domain"/>
    <property type="match status" value="1"/>
</dbReference>
<dbReference type="CDD" id="cd02440">
    <property type="entry name" value="AdoMet_MTases"/>
    <property type="match status" value="1"/>
</dbReference>
<evidence type="ECO:0000256" key="3">
    <source>
        <dbReference type="ARBA" id="ARBA00022691"/>
    </source>
</evidence>
<sequence>MDSPNQETADLEFVMEVAGGFWRSRALFSGVELGLFTMLATGPATLEEITGKLGLHARAAADFLDALTALGLLERRDGRYANAPAAARLLDQNGEGYVGGFLTFMGRALYPAWGRLTDLLRSGSLQEGFDSFGEFYRDLDRVRGFMNAMDSASAAVTAYLVERVDWSGHRDVVDLGGARGNLAGSLARAHEHLRTACFDMPPLRPLFDEHMAALGTADRTTFHGGDFLTDALPEADAYIFGHVLHDWDEESRVALVTRAFEALRPGGELLVYDELIDDDRTGPAHSLLMSLNMKLVRSGAAEYTFADAKRWLGDAGYTGVTVERITATERLIRARKPAAA</sequence>
<dbReference type="PANTHER" id="PTHR43712:SF2">
    <property type="entry name" value="O-METHYLTRANSFERASE CICE"/>
    <property type="match status" value="1"/>
</dbReference>
<dbReference type="InterPro" id="IPR012967">
    <property type="entry name" value="COMT_dimerisation"/>
</dbReference>
<dbReference type="Pfam" id="PF08100">
    <property type="entry name" value="Dimerisation"/>
    <property type="match status" value="1"/>
</dbReference>
<dbReference type="RefSeq" id="WP_208265948.1">
    <property type="nucleotide sequence ID" value="NZ_BAAAGM010000026.1"/>
</dbReference>